<dbReference type="SUPFAM" id="SSF52540">
    <property type="entry name" value="P-loop containing nucleoside triphosphate hydrolases"/>
    <property type="match status" value="1"/>
</dbReference>
<keyword evidence="6" id="KW-0479">Metal-binding</keyword>
<dbReference type="GO" id="GO:0002949">
    <property type="term" value="P:tRNA threonylcarbamoyladenosine modification"/>
    <property type="evidence" value="ECO:0007669"/>
    <property type="project" value="InterPro"/>
</dbReference>
<organism evidence="12">
    <name type="scientific">uncultured Acidimicrobiales bacterium</name>
    <dbReference type="NCBI Taxonomy" id="310071"/>
    <lineage>
        <taxon>Bacteria</taxon>
        <taxon>Bacillati</taxon>
        <taxon>Actinomycetota</taxon>
        <taxon>Acidimicrobiia</taxon>
        <taxon>Acidimicrobiales</taxon>
        <taxon>environmental samples</taxon>
    </lineage>
</organism>
<comment type="subcellular location">
    <subcellularLocation>
        <location evidence="1">Cytoplasm</location>
    </subcellularLocation>
</comment>
<dbReference type="Gene3D" id="3.40.50.300">
    <property type="entry name" value="P-loop containing nucleotide triphosphate hydrolases"/>
    <property type="match status" value="1"/>
</dbReference>
<dbReference type="PANTHER" id="PTHR33540:SF2">
    <property type="entry name" value="TRNA THREONYLCARBAMOYLADENOSINE BIOSYNTHESIS PROTEIN TSAE"/>
    <property type="match status" value="1"/>
</dbReference>
<accession>A0A6J4I4X9</accession>
<dbReference type="InterPro" id="IPR027417">
    <property type="entry name" value="P-loop_NTPase"/>
</dbReference>
<dbReference type="InterPro" id="IPR003442">
    <property type="entry name" value="T6A_TsaE"/>
</dbReference>
<evidence type="ECO:0000256" key="3">
    <source>
        <dbReference type="ARBA" id="ARBA00019010"/>
    </source>
</evidence>
<dbReference type="Pfam" id="PF02367">
    <property type="entry name" value="TsaE"/>
    <property type="match status" value="1"/>
</dbReference>
<dbReference type="GO" id="GO:0046872">
    <property type="term" value="F:metal ion binding"/>
    <property type="evidence" value="ECO:0007669"/>
    <property type="project" value="UniProtKB-KW"/>
</dbReference>
<evidence type="ECO:0000256" key="2">
    <source>
        <dbReference type="ARBA" id="ARBA00007599"/>
    </source>
</evidence>
<dbReference type="PANTHER" id="PTHR33540">
    <property type="entry name" value="TRNA THREONYLCARBAMOYLADENOSINE BIOSYNTHESIS PROTEIN TSAE"/>
    <property type="match status" value="1"/>
</dbReference>
<evidence type="ECO:0000256" key="1">
    <source>
        <dbReference type="ARBA" id="ARBA00004496"/>
    </source>
</evidence>
<dbReference type="AlphaFoldDB" id="A0A6J4I4X9"/>
<evidence type="ECO:0000256" key="6">
    <source>
        <dbReference type="ARBA" id="ARBA00022723"/>
    </source>
</evidence>
<evidence type="ECO:0000256" key="11">
    <source>
        <dbReference type="ARBA" id="ARBA00032441"/>
    </source>
</evidence>
<sequence length="159" mass="16878">MIRAATTSVDDTRSLAAEIASLSAPGDLIVLAGDLGTGKTAFAQGFARGLGVEEPVTSPAFILVRTYDGRLPLVHLDVYRLETMQEMVDLGIAELLDDGGVTLIEWGDAVTPALPADFLEVRLEAPGGPDDRLLTIRSVGPGWPPRADALRRAMAPWTV</sequence>
<dbReference type="GO" id="GO:0005524">
    <property type="term" value="F:ATP binding"/>
    <property type="evidence" value="ECO:0007669"/>
    <property type="project" value="UniProtKB-KW"/>
</dbReference>
<proteinExistence type="inferred from homology"/>
<evidence type="ECO:0000256" key="7">
    <source>
        <dbReference type="ARBA" id="ARBA00022741"/>
    </source>
</evidence>
<evidence type="ECO:0000256" key="5">
    <source>
        <dbReference type="ARBA" id="ARBA00022694"/>
    </source>
</evidence>
<evidence type="ECO:0000256" key="10">
    <source>
        <dbReference type="ARBA" id="ARBA00024908"/>
    </source>
</evidence>
<evidence type="ECO:0000256" key="8">
    <source>
        <dbReference type="ARBA" id="ARBA00022840"/>
    </source>
</evidence>
<name>A0A6J4I4X9_9ACTN</name>
<keyword evidence="8" id="KW-0067">ATP-binding</keyword>
<comment type="function">
    <text evidence="10">Required for the formation of a threonylcarbamoyl group on adenosine at position 37 (t(6)A37) in tRNAs that read codons beginning with adenine. Is involved in the transfer of the threonylcarbamoyl moiety of threonylcarbamoyl-AMP (TC-AMP) to the N6 group of A37, together with TsaD and TsaB. TsaE seems to play an indirect role in the t(6)A biosynthesis pathway, possibly in regulating the core enzymatic function of TsaD.</text>
</comment>
<dbReference type="NCBIfam" id="TIGR00150">
    <property type="entry name" value="T6A_YjeE"/>
    <property type="match status" value="1"/>
</dbReference>
<evidence type="ECO:0000256" key="4">
    <source>
        <dbReference type="ARBA" id="ARBA00022490"/>
    </source>
</evidence>
<dbReference type="GO" id="GO:0005737">
    <property type="term" value="C:cytoplasm"/>
    <property type="evidence" value="ECO:0007669"/>
    <property type="project" value="UniProtKB-SubCell"/>
</dbReference>
<keyword evidence="9" id="KW-0460">Magnesium</keyword>
<keyword evidence="5" id="KW-0819">tRNA processing</keyword>
<keyword evidence="4" id="KW-0963">Cytoplasm</keyword>
<evidence type="ECO:0000313" key="12">
    <source>
        <dbReference type="EMBL" id="CAA9240597.1"/>
    </source>
</evidence>
<reference evidence="12" key="1">
    <citation type="submission" date="2020-02" db="EMBL/GenBank/DDBJ databases">
        <authorList>
            <person name="Meier V. D."/>
        </authorList>
    </citation>
    <scope>NUCLEOTIDE SEQUENCE</scope>
    <source>
        <strain evidence="12">AVDCRST_MAG10</strain>
    </source>
</reference>
<dbReference type="EMBL" id="CADCTB010000106">
    <property type="protein sequence ID" value="CAA9240597.1"/>
    <property type="molecule type" value="Genomic_DNA"/>
</dbReference>
<gene>
    <name evidence="12" type="ORF">AVDCRST_MAG10-1755</name>
</gene>
<evidence type="ECO:0000256" key="9">
    <source>
        <dbReference type="ARBA" id="ARBA00022842"/>
    </source>
</evidence>
<keyword evidence="7" id="KW-0547">Nucleotide-binding</keyword>
<protein>
    <recommendedName>
        <fullName evidence="3">tRNA threonylcarbamoyladenosine biosynthesis protein TsaE</fullName>
    </recommendedName>
    <alternativeName>
        <fullName evidence="11">t(6)A37 threonylcarbamoyladenosine biosynthesis protein TsaE</fullName>
    </alternativeName>
</protein>
<comment type="similarity">
    <text evidence="2">Belongs to the TsaE family.</text>
</comment>